<dbReference type="EMBL" id="JAAEDM010000103">
    <property type="protein sequence ID" value="MBR0673990.1"/>
    <property type="molecule type" value="Genomic_DNA"/>
</dbReference>
<reference evidence="2" key="2">
    <citation type="journal article" date="2021" name="Syst. Appl. Microbiol.">
        <title>Roseomonas hellenica sp. nov., isolated from roots of wild-growing Alkanna tinctoria.</title>
        <authorList>
            <person name="Rat A."/>
            <person name="Naranjo H.D."/>
            <person name="Lebbe L."/>
            <person name="Cnockaert M."/>
            <person name="Krigas N."/>
            <person name="Grigoriadou K."/>
            <person name="Maloupa E."/>
            <person name="Willems A."/>
        </authorList>
    </citation>
    <scope>NUCLEOTIDE SEQUENCE</scope>
    <source>
        <strain evidence="2">LMG 31231</strain>
    </source>
</reference>
<evidence type="ECO:0000256" key="1">
    <source>
        <dbReference type="SAM" id="SignalP"/>
    </source>
</evidence>
<feature type="signal peptide" evidence="1">
    <location>
        <begin position="1"/>
        <end position="19"/>
    </location>
</feature>
<dbReference type="Proteomes" id="UP001138751">
    <property type="component" value="Unassembled WGS sequence"/>
</dbReference>
<dbReference type="RefSeq" id="WP_211864415.1">
    <property type="nucleotide sequence ID" value="NZ_JAAEDM010000103.1"/>
</dbReference>
<reference evidence="2" key="1">
    <citation type="submission" date="2020-01" db="EMBL/GenBank/DDBJ databases">
        <authorList>
            <person name="Rat A."/>
        </authorList>
    </citation>
    <scope>NUCLEOTIDE SEQUENCE</scope>
    <source>
        <strain evidence="2">LMG 31231</strain>
    </source>
</reference>
<comment type="caution">
    <text evidence="2">The sequence shown here is derived from an EMBL/GenBank/DDBJ whole genome shotgun (WGS) entry which is preliminary data.</text>
</comment>
<evidence type="ECO:0000313" key="3">
    <source>
        <dbReference type="Proteomes" id="UP001138751"/>
    </source>
</evidence>
<feature type="chain" id="PRO_5040955792" description="Secreted protein" evidence="1">
    <location>
        <begin position="20"/>
        <end position="94"/>
    </location>
</feature>
<accession>A0A9X9X3L1</accession>
<gene>
    <name evidence="2" type="ORF">GXW76_22655</name>
</gene>
<keyword evidence="1" id="KW-0732">Signal</keyword>
<evidence type="ECO:0008006" key="4">
    <source>
        <dbReference type="Google" id="ProtNLM"/>
    </source>
</evidence>
<organism evidence="2 3">
    <name type="scientific">Neoroseomonas soli</name>
    <dbReference type="NCBI Taxonomy" id="1081025"/>
    <lineage>
        <taxon>Bacteria</taxon>
        <taxon>Pseudomonadati</taxon>
        <taxon>Pseudomonadota</taxon>
        <taxon>Alphaproteobacteria</taxon>
        <taxon>Acetobacterales</taxon>
        <taxon>Acetobacteraceae</taxon>
        <taxon>Neoroseomonas</taxon>
    </lineage>
</organism>
<keyword evidence="3" id="KW-1185">Reference proteome</keyword>
<evidence type="ECO:0000313" key="2">
    <source>
        <dbReference type="EMBL" id="MBR0673990.1"/>
    </source>
</evidence>
<sequence>MVLALAILLVLALPAAAQAPPTCTPEIQGQAACMAGKLCECRFERGGQLTGRPDRFAWDCGVMRPMCPPDPTISQPQPWVPPVGVWVGPGGPRR</sequence>
<dbReference type="AlphaFoldDB" id="A0A9X9X3L1"/>
<protein>
    <recommendedName>
        <fullName evidence="4">Secreted protein</fullName>
    </recommendedName>
</protein>
<proteinExistence type="predicted"/>
<name>A0A9X9X3L1_9PROT</name>